<dbReference type="RefSeq" id="WP_020812706.1">
    <property type="nucleotide sequence ID" value="NZ_JAPZLT010000018.1"/>
</dbReference>
<dbReference type="InterPro" id="IPR000847">
    <property type="entry name" value="LysR_HTH_N"/>
</dbReference>
<proteinExistence type="inferred from homology"/>
<dbReference type="AlphaFoldDB" id="A0A9X3QXU6"/>
<gene>
    <name evidence="6" type="ORF">O9X94_24710</name>
</gene>
<feature type="domain" description="HTH lysR-type" evidence="5">
    <location>
        <begin position="15"/>
        <end position="72"/>
    </location>
</feature>
<dbReference type="Gene3D" id="3.40.190.10">
    <property type="entry name" value="Periplasmic binding protein-like II"/>
    <property type="match status" value="2"/>
</dbReference>
<dbReference type="Proteomes" id="UP001151309">
    <property type="component" value="Unassembled WGS sequence"/>
</dbReference>
<dbReference type="PANTHER" id="PTHR30537">
    <property type="entry name" value="HTH-TYPE TRANSCRIPTIONAL REGULATOR"/>
    <property type="match status" value="1"/>
</dbReference>
<name>A0A9X3QXU6_9HYPH</name>
<dbReference type="EMBL" id="JAPZLT010000018">
    <property type="protein sequence ID" value="MCZ7912536.1"/>
    <property type="molecule type" value="Genomic_DNA"/>
</dbReference>
<evidence type="ECO:0000313" key="7">
    <source>
        <dbReference type="Proteomes" id="UP001151309"/>
    </source>
</evidence>
<evidence type="ECO:0000256" key="1">
    <source>
        <dbReference type="ARBA" id="ARBA00009437"/>
    </source>
</evidence>
<organism evidence="6 7">
    <name type="scientific">Agrobacterium leguminum</name>
    <dbReference type="NCBI Taxonomy" id="2792015"/>
    <lineage>
        <taxon>Bacteria</taxon>
        <taxon>Pseudomonadati</taxon>
        <taxon>Pseudomonadota</taxon>
        <taxon>Alphaproteobacteria</taxon>
        <taxon>Hyphomicrobiales</taxon>
        <taxon>Rhizobiaceae</taxon>
        <taxon>Rhizobium/Agrobacterium group</taxon>
        <taxon>Agrobacterium</taxon>
    </lineage>
</organism>
<dbReference type="GO" id="GO:0003700">
    <property type="term" value="F:DNA-binding transcription factor activity"/>
    <property type="evidence" value="ECO:0007669"/>
    <property type="project" value="InterPro"/>
</dbReference>
<dbReference type="InterPro" id="IPR036388">
    <property type="entry name" value="WH-like_DNA-bd_sf"/>
</dbReference>
<keyword evidence="3" id="KW-0238">DNA-binding</keyword>
<accession>A0A9X3QXU6</accession>
<evidence type="ECO:0000313" key="6">
    <source>
        <dbReference type="EMBL" id="MCZ7912536.1"/>
    </source>
</evidence>
<dbReference type="InterPro" id="IPR005119">
    <property type="entry name" value="LysR_subst-bd"/>
</dbReference>
<protein>
    <submittedName>
        <fullName evidence="6">LysR substrate-binding domain-containing protein</fullName>
    </submittedName>
</protein>
<reference evidence="6" key="1">
    <citation type="submission" date="2022-12" db="EMBL/GenBank/DDBJ databases">
        <title>Draft genome sequences of 22 rhizogenic Agrobacterium biovar 1 strains, the causative agent of hairy root disease.</title>
        <authorList>
            <person name="Kim N."/>
            <person name="Vargas P."/>
            <person name="Rediers H."/>
        </authorList>
    </citation>
    <scope>NUCLEOTIDE SEQUENCE</scope>
    <source>
        <strain evidence="6">ST07.17.026</strain>
    </source>
</reference>
<evidence type="ECO:0000259" key="5">
    <source>
        <dbReference type="PROSITE" id="PS50931"/>
    </source>
</evidence>
<keyword evidence="2" id="KW-0805">Transcription regulation</keyword>
<dbReference type="GO" id="GO:0006351">
    <property type="term" value="P:DNA-templated transcription"/>
    <property type="evidence" value="ECO:0007669"/>
    <property type="project" value="TreeGrafter"/>
</dbReference>
<dbReference type="Gene3D" id="1.10.10.10">
    <property type="entry name" value="Winged helix-like DNA-binding domain superfamily/Winged helix DNA-binding domain"/>
    <property type="match status" value="1"/>
</dbReference>
<evidence type="ECO:0000256" key="4">
    <source>
        <dbReference type="ARBA" id="ARBA00023163"/>
    </source>
</evidence>
<dbReference type="PROSITE" id="PS50931">
    <property type="entry name" value="HTH_LYSR"/>
    <property type="match status" value="1"/>
</dbReference>
<dbReference type="GO" id="GO:0043565">
    <property type="term" value="F:sequence-specific DNA binding"/>
    <property type="evidence" value="ECO:0007669"/>
    <property type="project" value="TreeGrafter"/>
</dbReference>
<evidence type="ECO:0000256" key="3">
    <source>
        <dbReference type="ARBA" id="ARBA00023125"/>
    </source>
</evidence>
<keyword evidence="7" id="KW-1185">Reference proteome</keyword>
<sequence>MAAEVKLAGQHMRLPPLNALRAFWAVMRQGSFRSAADELLVTPQAVSQQIKLLEDILHVPLFERKARVIEPTEQAIVLSHFIEAGFDEFTEGIRRVTNSTYRNRININVSPYFATRYLMERLERFRELMPGADIRMTTMVSIRDFAADEVDVCIQWGFGAWKDYDCQLLVRDPKIICCAPELAERIREPKDLTAFTLLHPVMARNLWGKVLRHLGLEPAEIAGEIEFQDAATMRRGTVSGLGVGLVSRLDALSDIKAGRLAAPLGIDRLDGMEERDVPGFYLVVPRAHKRVKIISTFCEWICAEDWSSRREFD</sequence>
<keyword evidence="4" id="KW-0804">Transcription</keyword>
<dbReference type="InterPro" id="IPR058163">
    <property type="entry name" value="LysR-type_TF_proteobact-type"/>
</dbReference>
<dbReference type="Pfam" id="PF00126">
    <property type="entry name" value="HTH_1"/>
    <property type="match status" value="1"/>
</dbReference>
<dbReference type="SUPFAM" id="SSF53850">
    <property type="entry name" value="Periplasmic binding protein-like II"/>
    <property type="match status" value="1"/>
</dbReference>
<dbReference type="InterPro" id="IPR036390">
    <property type="entry name" value="WH_DNA-bd_sf"/>
</dbReference>
<dbReference type="SUPFAM" id="SSF46785">
    <property type="entry name" value="Winged helix' DNA-binding domain"/>
    <property type="match status" value="1"/>
</dbReference>
<comment type="caution">
    <text evidence="6">The sequence shown here is derived from an EMBL/GenBank/DDBJ whole genome shotgun (WGS) entry which is preliminary data.</text>
</comment>
<dbReference type="PANTHER" id="PTHR30537:SF26">
    <property type="entry name" value="GLYCINE CLEAVAGE SYSTEM TRANSCRIPTIONAL ACTIVATOR"/>
    <property type="match status" value="1"/>
</dbReference>
<evidence type="ECO:0000256" key="2">
    <source>
        <dbReference type="ARBA" id="ARBA00023015"/>
    </source>
</evidence>
<comment type="similarity">
    <text evidence="1">Belongs to the LysR transcriptional regulatory family.</text>
</comment>
<dbReference type="Pfam" id="PF03466">
    <property type="entry name" value="LysR_substrate"/>
    <property type="match status" value="1"/>
</dbReference>